<reference evidence="3 4" key="2">
    <citation type="submission" date="2018-11" db="EMBL/GenBank/DDBJ databases">
        <authorList>
            <consortium name="Pathogen Informatics"/>
        </authorList>
    </citation>
    <scope>NUCLEOTIDE SEQUENCE [LARGE SCALE GENOMIC DNA]</scope>
</reference>
<evidence type="ECO:0000259" key="2">
    <source>
        <dbReference type="Pfam" id="PF07714"/>
    </source>
</evidence>
<dbReference type="AlphaFoldDB" id="A0A183ETV1"/>
<dbReference type="Gene3D" id="3.30.200.20">
    <property type="entry name" value="Phosphorylase Kinase, domain 1"/>
    <property type="match status" value="1"/>
</dbReference>
<evidence type="ECO:0000313" key="4">
    <source>
        <dbReference type="Proteomes" id="UP000271098"/>
    </source>
</evidence>
<keyword evidence="4" id="KW-1185">Reference proteome</keyword>
<keyword evidence="1" id="KW-0067">ATP-binding</keyword>
<evidence type="ECO:0000313" key="3">
    <source>
        <dbReference type="EMBL" id="VDN42773.1"/>
    </source>
</evidence>
<organism evidence="5">
    <name type="scientific">Gongylonema pulchrum</name>
    <dbReference type="NCBI Taxonomy" id="637853"/>
    <lineage>
        <taxon>Eukaryota</taxon>
        <taxon>Metazoa</taxon>
        <taxon>Ecdysozoa</taxon>
        <taxon>Nematoda</taxon>
        <taxon>Chromadorea</taxon>
        <taxon>Rhabditida</taxon>
        <taxon>Spirurina</taxon>
        <taxon>Spiruromorpha</taxon>
        <taxon>Spiruroidea</taxon>
        <taxon>Gongylonematidae</taxon>
        <taxon>Gongylonema</taxon>
    </lineage>
</organism>
<protein>
    <submittedName>
        <fullName evidence="5">Pkinase_Tyr domain-containing protein</fullName>
    </submittedName>
</protein>
<dbReference type="PROSITE" id="PS00107">
    <property type="entry name" value="PROTEIN_KINASE_ATP"/>
    <property type="match status" value="1"/>
</dbReference>
<name>A0A183ETV1_9BILA</name>
<dbReference type="WBParaSite" id="GPUH_0002442201-mRNA-1">
    <property type="protein sequence ID" value="GPUH_0002442201-mRNA-1"/>
    <property type="gene ID" value="GPUH_0002442201"/>
</dbReference>
<keyword evidence="1" id="KW-0547">Nucleotide-binding</keyword>
<dbReference type="InterPro" id="IPR017441">
    <property type="entry name" value="Protein_kinase_ATP_BS"/>
</dbReference>
<feature type="binding site" evidence="1">
    <location>
        <position position="74"/>
    </location>
    <ligand>
        <name>ATP</name>
        <dbReference type="ChEBI" id="CHEBI:30616"/>
    </ligand>
</feature>
<dbReference type="Pfam" id="PF07714">
    <property type="entry name" value="PK_Tyr_Ser-Thr"/>
    <property type="match status" value="1"/>
</dbReference>
<evidence type="ECO:0000313" key="5">
    <source>
        <dbReference type="WBParaSite" id="GPUH_0002442201-mRNA-1"/>
    </source>
</evidence>
<proteinExistence type="predicted"/>
<dbReference type="InterPro" id="IPR011009">
    <property type="entry name" value="Kinase-like_dom_sf"/>
</dbReference>
<accession>A0A183ETV1</accession>
<dbReference type="Proteomes" id="UP000271098">
    <property type="component" value="Unassembled WGS sequence"/>
</dbReference>
<dbReference type="GO" id="GO:0004672">
    <property type="term" value="F:protein kinase activity"/>
    <property type="evidence" value="ECO:0007669"/>
    <property type="project" value="InterPro"/>
</dbReference>
<dbReference type="EMBL" id="UYRT01100989">
    <property type="protein sequence ID" value="VDN42773.1"/>
    <property type="molecule type" value="Genomic_DNA"/>
</dbReference>
<dbReference type="GO" id="GO:0005524">
    <property type="term" value="F:ATP binding"/>
    <property type="evidence" value="ECO:0007669"/>
    <property type="project" value="UniProtKB-UniRule"/>
</dbReference>
<dbReference type="SUPFAM" id="SSF56112">
    <property type="entry name" value="Protein kinase-like (PK-like)"/>
    <property type="match status" value="1"/>
</dbReference>
<dbReference type="OrthoDB" id="546826at2759"/>
<sequence>MSSLTGLILEHVKTKTPVQADGTCLIHPIPRPDYYILHDHVDLREKIGGGAFGDVHIGLLKHADGTVSEVAIKKLKGQMTKRERSGFMKVNFPGLVN</sequence>
<dbReference type="InterPro" id="IPR001245">
    <property type="entry name" value="Ser-Thr/Tyr_kinase_cat_dom"/>
</dbReference>
<reference evidence="5" key="1">
    <citation type="submission" date="2016-06" db="UniProtKB">
        <authorList>
            <consortium name="WormBaseParasite"/>
        </authorList>
    </citation>
    <scope>IDENTIFICATION</scope>
</reference>
<gene>
    <name evidence="3" type="ORF">GPUH_LOCUS24390</name>
</gene>
<evidence type="ECO:0000256" key="1">
    <source>
        <dbReference type="PROSITE-ProRule" id="PRU10141"/>
    </source>
</evidence>
<feature type="domain" description="Serine-threonine/tyrosine-protein kinase catalytic" evidence="2">
    <location>
        <begin position="42"/>
        <end position="89"/>
    </location>
</feature>